<evidence type="ECO:0000256" key="5">
    <source>
        <dbReference type="ARBA" id="ARBA00023117"/>
    </source>
</evidence>
<evidence type="ECO:0000256" key="2">
    <source>
        <dbReference type="ARBA" id="ARBA00022737"/>
    </source>
</evidence>
<dbReference type="GO" id="GO:0006338">
    <property type="term" value="P:chromatin remodeling"/>
    <property type="evidence" value="ECO:0007669"/>
    <property type="project" value="InterPro"/>
</dbReference>
<sequence>MAISPAQKAAVEEVLNAITSATGPPRKRQLASMFMDLVDREDWAEYYEVIPEPRCLRDIAASLEKNRYKDALTVYTDLSLVFLNALFYNEPDSQIAADAQKLKALLESEWKAKSPLLPQPSTPVAPQTRAAPPVSHVLSGLKPSPGAPAPTAATLSHTTDIEMSAAISAAPASSAPVSQDPESESESEEDEIHELWTVPPDIEIVHQLELGIPQYELLVGEDGGWMADVKHERHLEIVQAVKAYRDAAGVKLSTALDGVPDDKVGNLSIWTTPLNVDQNPITFRLLDSRSRSKTFYTSSHAFDADLARMFESGRRYYLDRAGVITGAKGEEWERVIALQRVANALTSSEPPPLPPVQPLSCPPAHYGPDAVECDTVNHKGYALQAGQYVHIVAGQDHQNNMQIGVLGRSGGPLVGRITKCWRNSVGNEGISSALLPNRQRGGAEGEVVETDQTTHHLLADVIERVTCQHVSTAGRGRLRAPFWYPGWPVYVCGYRYDAVQGRLRHISPSTWRARNTPGGFIEDMYLFERPLRLGKRDEKPSASTSDRSVVTAGGAAVSTVEKLSTETTRHFERDPLSGEMFWFPGPPLPMTKPQAPRHRLEYLHFLAKKCDSEKGALENEDGRAAKRTRLSASERLEEALQVIQGEE</sequence>
<proteinExistence type="predicted"/>
<dbReference type="Gene3D" id="2.30.30.490">
    <property type="match status" value="1"/>
</dbReference>
<dbReference type="SUPFAM" id="SSF47370">
    <property type="entry name" value="Bromodomain"/>
    <property type="match status" value="1"/>
</dbReference>
<gene>
    <name evidence="11" type="ORF">MYCIT1_LOCUS12707</name>
</gene>
<feature type="region of interest" description="Disordered" evidence="9">
    <location>
        <begin position="169"/>
        <end position="192"/>
    </location>
</feature>
<evidence type="ECO:0000256" key="7">
    <source>
        <dbReference type="ARBA" id="ARBA00023242"/>
    </source>
</evidence>
<evidence type="ECO:0000313" key="11">
    <source>
        <dbReference type="EMBL" id="CAK5269180.1"/>
    </source>
</evidence>
<evidence type="ECO:0000259" key="10">
    <source>
        <dbReference type="PROSITE" id="PS50014"/>
    </source>
</evidence>
<keyword evidence="2" id="KW-0677">Repeat</keyword>
<evidence type="ECO:0000313" key="12">
    <source>
        <dbReference type="Proteomes" id="UP001295794"/>
    </source>
</evidence>
<dbReference type="PRINTS" id="PR00503">
    <property type="entry name" value="BROMODOMAIN"/>
</dbReference>
<dbReference type="GO" id="GO:0006368">
    <property type="term" value="P:transcription elongation by RNA polymerase II"/>
    <property type="evidence" value="ECO:0007669"/>
    <property type="project" value="TreeGrafter"/>
</dbReference>
<dbReference type="Gene3D" id="1.20.920.10">
    <property type="entry name" value="Bromodomain-like"/>
    <property type="match status" value="1"/>
</dbReference>
<keyword evidence="7" id="KW-0539">Nucleus</keyword>
<accession>A0AAD2H6V3</accession>
<evidence type="ECO:0000256" key="1">
    <source>
        <dbReference type="ARBA" id="ARBA00004123"/>
    </source>
</evidence>
<organism evidence="11 12">
    <name type="scientific">Mycena citricolor</name>
    <dbReference type="NCBI Taxonomy" id="2018698"/>
    <lineage>
        <taxon>Eukaryota</taxon>
        <taxon>Fungi</taxon>
        <taxon>Dikarya</taxon>
        <taxon>Basidiomycota</taxon>
        <taxon>Agaricomycotina</taxon>
        <taxon>Agaricomycetes</taxon>
        <taxon>Agaricomycetidae</taxon>
        <taxon>Agaricales</taxon>
        <taxon>Marasmiineae</taxon>
        <taxon>Mycenaceae</taxon>
        <taxon>Mycena</taxon>
    </lineage>
</organism>
<dbReference type="InterPro" id="IPR001487">
    <property type="entry name" value="Bromodomain"/>
</dbReference>
<dbReference type="CDD" id="cd04369">
    <property type="entry name" value="Bromodomain"/>
    <property type="match status" value="1"/>
</dbReference>
<keyword evidence="12" id="KW-1185">Reference proteome</keyword>
<feature type="domain" description="Bromo" evidence="10">
    <location>
        <begin position="26"/>
        <end position="96"/>
    </location>
</feature>
<keyword evidence="5 8" id="KW-0103">Bromodomain</keyword>
<keyword evidence="6" id="KW-0804">Transcription</keyword>
<keyword evidence="3" id="KW-0156">Chromatin regulator</keyword>
<name>A0AAD2H6V3_9AGAR</name>
<protein>
    <recommendedName>
        <fullName evidence="10">Bromo domain-containing protein</fullName>
    </recommendedName>
</protein>
<dbReference type="Pfam" id="PF00439">
    <property type="entry name" value="Bromodomain"/>
    <property type="match status" value="1"/>
</dbReference>
<dbReference type="InterPro" id="IPR043151">
    <property type="entry name" value="BAH_sf"/>
</dbReference>
<dbReference type="Proteomes" id="UP001295794">
    <property type="component" value="Unassembled WGS sequence"/>
</dbReference>
<evidence type="ECO:0000256" key="3">
    <source>
        <dbReference type="ARBA" id="ARBA00022853"/>
    </source>
</evidence>
<comment type="caution">
    <text evidence="11">The sequence shown here is derived from an EMBL/GenBank/DDBJ whole genome shotgun (WGS) entry which is preliminary data.</text>
</comment>
<feature type="compositionally biased region" description="Acidic residues" evidence="9">
    <location>
        <begin position="181"/>
        <end position="192"/>
    </location>
</feature>
<dbReference type="InterPro" id="IPR036427">
    <property type="entry name" value="Bromodomain-like_sf"/>
</dbReference>
<dbReference type="GO" id="GO:0003682">
    <property type="term" value="F:chromatin binding"/>
    <property type="evidence" value="ECO:0007669"/>
    <property type="project" value="TreeGrafter"/>
</dbReference>
<dbReference type="InterPro" id="IPR037382">
    <property type="entry name" value="Rsc/polybromo"/>
</dbReference>
<dbReference type="AlphaFoldDB" id="A0AAD2H6V3"/>
<dbReference type="PROSITE" id="PS50014">
    <property type="entry name" value="BROMODOMAIN_2"/>
    <property type="match status" value="1"/>
</dbReference>
<evidence type="ECO:0000256" key="4">
    <source>
        <dbReference type="ARBA" id="ARBA00023015"/>
    </source>
</evidence>
<dbReference type="PANTHER" id="PTHR16062:SF13">
    <property type="entry name" value="CHROMATIN STRUCTURE-REMODELING COMPLEX SUBUNIT RSC4"/>
    <property type="match status" value="1"/>
</dbReference>
<feature type="compositionally biased region" description="Low complexity" evidence="9">
    <location>
        <begin position="169"/>
        <end position="178"/>
    </location>
</feature>
<evidence type="ECO:0000256" key="6">
    <source>
        <dbReference type="ARBA" id="ARBA00023163"/>
    </source>
</evidence>
<dbReference type="PANTHER" id="PTHR16062">
    <property type="entry name" value="SWI/SNF-RELATED"/>
    <property type="match status" value="1"/>
</dbReference>
<feature type="region of interest" description="Disordered" evidence="9">
    <location>
        <begin position="115"/>
        <end position="153"/>
    </location>
</feature>
<reference evidence="11" key="1">
    <citation type="submission" date="2023-11" db="EMBL/GenBank/DDBJ databases">
        <authorList>
            <person name="De Vega J J."/>
            <person name="De Vega J J."/>
        </authorList>
    </citation>
    <scope>NUCLEOTIDE SEQUENCE</scope>
</reference>
<comment type="subcellular location">
    <subcellularLocation>
        <location evidence="1">Nucleus</location>
    </subcellularLocation>
</comment>
<evidence type="ECO:0000256" key="9">
    <source>
        <dbReference type="SAM" id="MobiDB-lite"/>
    </source>
</evidence>
<dbReference type="SMART" id="SM00297">
    <property type="entry name" value="BROMO"/>
    <property type="match status" value="1"/>
</dbReference>
<evidence type="ECO:0000256" key="8">
    <source>
        <dbReference type="PROSITE-ProRule" id="PRU00035"/>
    </source>
</evidence>
<keyword evidence="4" id="KW-0805">Transcription regulation</keyword>
<dbReference type="GO" id="GO:0016586">
    <property type="term" value="C:RSC-type complex"/>
    <property type="evidence" value="ECO:0007669"/>
    <property type="project" value="InterPro"/>
</dbReference>
<dbReference type="EMBL" id="CAVNYO010000141">
    <property type="protein sequence ID" value="CAK5269180.1"/>
    <property type="molecule type" value="Genomic_DNA"/>
</dbReference>